<evidence type="ECO:0000256" key="8">
    <source>
        <dbReference type="ARBA" id="ARBA00038489"/>
    </source>
</evidence>
<evidence type="ECO:0000256" key="4">
    <source>
        <dbReference type="ARBA" id="ARBA00023002"/>
    </source>
</evidence>
<evidence type="ECO:0000256" key="6">
    <source>
        <dbReference type="ARBA" id="ARBA00023284"/>
    </source>
</evidence>
<dbReference type="CDD" id="cd03017">
    <property type="entry name" value="PRX_BCP"/>
    <property type="match status" value="1"/>
</dbReference>
<proteinExistence type="inferred from homology"/>
<dbReference type="InterPro" id="IPR013766">
    <property type="entry name" value="Thioredoxin_domain"/>
</dbReference>
<sequence>MVLSTGDPAPDVSATNQHGESVSPDFDEPTVVYFYPRDDTPGCTLEANQFAAEHETYRDAGLTVYGVSTDDVDSHERFAEDNDLDFDLLADPEGEVANAFGLDVEDDFVARTTFVLADGEVESVYESVDPDGHARAVLEDADESGLVALDG</sequence>
<dbReference type="PANTHER" id="PTHR42801:SF4">
    <property type="entry name" value="AHPC_TSA FAMILY PROTEIN"/>
    <property type="match status" value="1"/>
</dbReference>
<feature type="domain" description="Thioredoxin" evidence="11">
    <location>
        <begin position="3"/>
        <end position="151"/>
    </location>
</feature>
<evidence type="ECO:0000256" key="9">
    <source>
        <dbReference type="ARBA" id="ARBA00049091"/>
    </source>
</evidence>
<evidence type="ECO:0000256" key="7">
    <source>
        <dbReference type="ARBA" id="ARBA00032824"/>
    </source>
</evidence>
<gene>
    <name evidence="12" type="ORF">C447_04947</name>
</gene>
<evidence type="ECO:0000256" key="3">
    <source>
        <dbReference type="ARBA" id="ARBA00022862"/>
    </source>
</evidence>
<comment type="similarity">
    <text evidence="8">Belongs to the peroxiredoxin family. BCP/PrxQ subfamily.</text>
</comment>
<feature type="region of interest" description="Disordered" evidence="10">
    <location>
        <begin position="1"/>
        <end position="29"/>
    </location>
</feature>
<evidence type="ECO:0000256" key="10">
    <source>
        <dbReference type="SAM" id="MobiDB-lite"/>
    </source>
</evidence>
<dbReference type="PANTHER" id="PTHR42801">
    <property type="entry name" value="THIOREDOXIN-DEPENDENT PEROXIDE REDUCTASE"/>
    <property type="match status" value="1"/>
</dbReference>
<name>M0M2V3_9EURY</name>
<dbReference type="AlphaFoldDB" id="M0M2V3"/>
<dbReference type="GO" id="GO:0045454">
    <property type="term" value="P:cell redox homeostasis"/>
    <property type="evidence" value="ECO:0007669"/>
    <property type="project" value="TreeGrafter"/>
</dbReference>
<dbReference type="Pfam" id="PF00578">
    <property type="entry name" value="AhpC-TSA"/>
    <property type="match status" value="1"/>
</dbReference>
<dbReference type="GO" id="GO:0005737">
    <property type="term" value="C:cytoplasm"/>
    <property type="evidence" value="ECO:0007669"/>
    <property type="project" value="TreeGrafter"/>
</dbReference>
<comment type="caution">
    <text evidence="12">The sequence shown here is derived from an EMBL/GenBank/DDBJ whole genome shotgun (WGS) entry which is preliminary data.</text>
</comment>
<evidence type="ECO:0000313" key="12">
    <source>
        <dbReference type="EMBL" id="EMA40142.1"/>
    </source>
</evidence>
<dbReference type="eggNOG" id="arCOG00310">
    <property type="taxonomic scope" value="Archaea"/>
</dbReference>
<dbReference type="GO" id="GO:0008379">
    <property type="term" value="F:thioredoxin peroxidase activity"/>
    <property type="evidence" value="ECO:0007669"/>
    <property type="project" value="TreeGrafter"/>
</dbReference>
<dbReference type="PATRIC" id="fig|1132509.6.peg.1141"/>
<dbReference type="InterPro" id="IPR000866">
    <property type="entry name" value="AhpC/TSA"/>
</dbReference>
<protein>
    <recommendedName>
        <fullName evidence="1">thioredoxin-dependent peroxiredoxin</fullName>
        <ecNumber evidence="1">1.11.1.24</ecNumber>
    </recommendedName>
    <alternativeName>
        <fullName evidence="7">Thioredoxin peroxidase</fullName>
    </alternativeName>
</protein>
<evidence type="ECO:0000313" key="13">
    <source>
        <dbReference type="Proteomes" id="UP000011566"/>
    </source>
</evidence>
<dbReference type="SUPFAM" id="SSF52833">
    <property type="entry name" value="Thioredoxin-like"/>
    <property type="match status" value="1"/>
</dbReference>
<evidence type="ECO:0000256" key="2">
    <source>
        <dbReference type="ARBA" id="ARBA00022559"/>
    </source>
</evidence>
<keyword evidence="13" id="KW-1185">Reference proteome</keyword>
<keyword evidence="4" id="KW-0560">Oxidoreductase</keyword>
<dbReference type="RefSeq" id="WP_007691486.1">
    <property type="nucleotide sequence ID" value="NZ_AJRK01000141.1"/>
</dbReference>
<dbReference type="InterPro" id="IPR050924">
    <property type="entry name" value="Peroxiredoxin_BCP/PrxQ"/>
</dbReference>
<comment type="catalytic activity">
    <reaction evidence="9">
        <text>a hydroperoxide + [thioredoxin]-dithiol = an alcohol + [thioredoxin]-disulfide + H2O</text>
        <dbReference type="Rhea" id="RHEA:62620"/>
        <dbReference type="Rhea" id="RHEA-COMP:10698"/>
        <dbReference type="Rhea" id="RHEA-COMP:10700"/>
        <dbReference type="ChEBI" id="CHEBI:15377"/>
        <dbReference type="ChEBI" id="CHEBI:29950"/>
        <dbReference type="ChEBI" id="CHEBI:30879"/>
        <dbReference type="ChEBI" id="CHEBI:35924"/>
        <dbReference type="ChEBI" id="CHEBI:50058"/>
        <dbReference type="EC" id="1.11.1.24"/>
    </reaction>
</comment>
<evidence type="ECO:0000256" key="5">
    <source>
        <dbReference type="ARBA" id="ARBA00023157"/>
    </source>
</evidence>
<accession>M0M2V3</accession>
<reference evidence="12 13" key="1">
    <citation type="journal article" date="2014" name="PLoS Genet.">
        <title>Phylogenetically driven sequencing of extremely halophilic archaea reveals strategies for static and dynamic osmo-response.</title>
        <authorList>
            <person name="Becker E.A."/>
            <person name="Seitzer P.M."/>
            <person name="Tritt A."/>
            <person name="Larsen D."/>
            <person name="Krusor M."/>
            <person name="Yao A.I."/>
            <person name="Wu D."/>
            <person name="Madern D."/>
            <person name="Eisen J.A."/>
            <person name="Darling A.E."/>
            <person name="Facciotti M.T."/>
        </authorList>
    </citation>
    <scope>NUCLEOTIDE SEQUENCE [LARGE SCALE GENOMIC DNA]</scope>
    <source>
        <strain evidence="12 13">100A6</strain>
    </source>
</reference>
<evidence type="ECO:0000259" key="11">
    <source>
        <dbReference type="PROSITE" id="PS51352"/>
    </source>
</evidence>
<dbReference type="EC" id="1.11.1.24" evidence="1"/>
<evidence type="ECO:0000256" key="1">
    <source>
        <dbReference type="ARBA" id="ARBA00013017"/>
    </source>
</evidence>
<keyword evidence="3" id="KW-0049">Antioxidant</keyword>
<keyword evidence="5" id="KW-1015">Disulfide bond</keyword>
<dbReference type="Gene3D" id="3.40.30.10">
    <property type="entry name" value="Glutaredoxin"/>
    <property type="match status" value="1"/>
</dbReference>
<dbReference type="GO" id="GO:0034599">
    <property type="term" value="P:cellular response to oxidative stress"/>
    <property type="evidence" value="ECO:0007669"/>
    <property type="project" value="TreeGrafter"/>
</dbReference>
<dbReference type="InterPro" id="IPR036249">
    <property type="entry name" value="Thioredoxin-like_sf"/>
</dbReference>
<keyword evidence="2" id="KW-0575">Peroxidase</keyword>
<dbReference type="OrthoDB" id="145578at2157"/>
<organism evidence="12 13">
    <name type="scientific">Halococcus hamelinensis 100A6</name>
    <dbReference type="NCBI Taxonomy" id="1132509"/>
    <lineage>
        <taxon>Archaea</taxon>
        <taxon>Methanobacteriati</taxon>
        <taxon>Methanobacteriota</taxon>
        <taxon>Stenosarchaea group</taxon>
        <taxon>Halobacteria</taxon>
        <taxon>Halobacteriales</taxon>
        <taxon>Halococcaceae</taxon>
        <taxon>Halococcus</taxon>
    </lineage>
</organism>
<keyword evidence="6" id="KW-0676">Redox-active center</keyword>
<dbReference type="Proteomes" id="UP000011566">
    <property type="component" value="Unassembled WGS sequence"/>
</dbReference>
<dbReference type="PROSITE" id="PS51352">
    <property type="entry name" value="THIOREDOXIN_2"/>
    <property type="match status" value="1"/>
</dbReference>
<dbReference type="EMBL" id="AOMB01000013">
    <property type="protein sequence ID" value="EMA40142.1"/>
    <property type="molecule type" value="Genomic_DNA"/>
</dbReference>